<keyword evidence="6 10" id="KW-0143">Chaperone</keyword>
<dbReference type="Pfam" id="PF02753">
    <property type="entry name" value="PapD_C"/>
    <property type="match status" value="1"/>
</dbReference>
<evidence type="ECO:0000313" key="13">
    <source>
        <dbReference type="EMBL" id="STO71954.1"/>
    </source>
</evidence>
<sequence>MINSMLKKFLLLIIGLFAFPCFANVVITGTRVIYPANQSSITVQLTNVGENPALVQAWIDNGDPNLAPEKIKTPFVITPPLARIDGKKGQILRVSYTGEPLPNDRESLFYFNLLDIPPNPKNSEQNYLQIALRSRLKLFFRPIGLSLSPFDAYEKVQWTIKGNQLLVNNPTSYYINYSTIELTQGKAKQKIEAVMLSPFSQEKLSLNRKFSGKTILNWNAINDYGGKTSGNLTLN</sequence>
<evidence type="ECO:0000313" key="14">
    <source>
        <dbReference type="Proteomes" id="UP000254465"/>
    </source>
</evidence>
<organism evidence="13 14">
    <name type="scientific">Avibacterium paragallinarum</name>
    <name type="common">Haemophilus gallinarum</name>
    <dbReference type="NCBI Taxonomy" id="728"/>
    <lineage>
        <taxon>Bacteria</taxon>
        <taxon>Pseudomonadati</taxon>
        <taxon>Pseudomonadota</taxon>
        <taxon>Gammaproteobacteria</taxon>
        <taxon>Pasteurellales</taxon>
        <taxon>Pasteurellaceae</taxon>
        <taxon>Avibacterium</taxon>
    </lineage>
</organism>
<keyword evidence="4" id="KW-0732">Signal</keyword>
<name>A0A377I9F4_AVIPA</name>
<dbReference type="InterPro" id="IPR016147">
    <property type="entry name" value="Pili_assmbl_chaperone_N"/>
</dbReference>
<keyword evidence="3" id="KW-1029">Fimbrium biogenesis</keyword>
<evidence type="ECO:0000256" key="10">
    <source>
        <dbReference type="RuleBase" id="RU003918"/>
    </source>
</evidence>
<evidence type="ECO:0000259" key="11">
    <source>
        <dbReference type="Pfam" id="PF00345"/>
    </source>
</evidence>
<evidence type="ECO:0000256" key="1">
    <source>
        <dbReference type="ARBA" id="ARBA00004418"/>
    </source>
</evidence>
<dbReference type="GO" id="GO:0071555">
    <property type="term" value="P:cell wall organization"/>
    <property type="evidence" value="ECO:0007669"/>
    <property type="project" value="InterPro"/>
</dbReference>
<dbReference type="Pfam" id="PF00345">
    <property type="entry name" value="PapD_N"/>
    <property type="match status" value="1"/>
</dbReference>
<feature type="domain" description="Pili assembly chaperone C-terminal" evidence="12">
    <location>
        <begin position="167"/>
        <end position="228"/>
    </location>
</feature>
<dbReference type="InterPro" id="IPR008962">
    <property type="entry name" value="PapD-like_sf"/>
</dbReference>
<keyword evidence="5" id="KW-0574">Periplasm</keyword>
<dbReference type="GO" id="GO:0030288">
    <property type="term" value="C:outer membrane-bounded periplasmic space"/>
    <property type="evidence" value="ECO:0007669"/>
    <property type="project" value="InterPro"/>
</dbReference>
<dbReference type="InterPro" id="IPR050643">
    <property type="entry name" value="Periplasmic_pilus_chap"/>
</dbReference>
<comment type="subcellular location">
    <subcellularLocation>
        <location evidence="1 10">Periplasm</location>
    </subcellularLocation>
</comment>
<dbReference type="InterPro" id="IPR018046">
    <property type="entry name" value="Pili_assmbl_chaperone_CS"/>
</dbReference>
<protein>
    <recommendedName>
        <fullName evidence="9">Chaperone protein HifB</fullName>
    </recommendedName>
</protein>
<dbReference type="Proteomes" id="UP000254465">
    <property type="component" value="Unassembled WGS sequence"/>
</dbReference>
<reference evidence="13 14" key="1">
    <citation type="submission" date="2018-06" db="EMBL/GenBank/DDBJ databases">
        <authorList>
            <consortium name="Pathogen Informatics"/>
            <person name="Doyle S."/>
        </authorList>
    </citation>
    <scope>NUCLEOTIDE SEQUENCE [LARGE SCALE GENOMIC DNA]</scope>
    <source>
        <strain evidence="13 14">NCTC11296</strain>
    </source>
</reference>
<gene>
    <name evidence="13" type="primary">aef1B_3</name>
    <name evidence="13" type="ORF">NCTC11296_01870</name>
</gene>
<comment type="function">
    <text evidence="8">Mediates assembly of pili by forming soluble multimeric complexes with pili subunits as an intermediate step in the assembly process. This protein is involved in type B pili (HifA) assembly.</text>
</comment>
<feature type="domain" description="Pili assembly chaperone N-terminal" evidence="11">
    <location>
        <begin position="25"/>
        <end position="145"/>
    </location>
</feature>
<evidence type="ECO:0000256" key="9">
    <source>
        <dbReference type="ARBA" id="ARBA00071520"/>
    </source>
</evidence>
<proteinExistence type="inferred from homology"/>
<dbReference type="SUPFAM" id="SSF49584">
    <property type="entry name" value="Periplasmic chaperone C-domain"/>
    <property type="match status" value="1"/>
</dbReference>
<dbReference type="InterPro" id="IPR016148">
    <property type="entry name" value="Pili_assmbl_chaperone_C"/>
</dbReference>
<accession>A0A377I9F4</accession>
<evidence type="ECO:0000256" key="2">
    <source>
        <dbReference type="ARBA" id="ARBA00007399"/>
    </source>
</evidence>
<keyword evidence="7" id="KW-0393">Immunoglobulin domain</keyword>
<dbReference type="FunFam" id="2.60.40.10:FF:000458">
    <property type="entry name" value="Molecular chaperone FimC"/>
    <property type="match status" value="1"/>
</dbReference>
<dbReference type="PRINTS" id="PR00969">
    <property type="entry name" value="CHAPERONPILI"/>
</dbReference>
<dbReference type="InterPro" id="IPR001829">
    <property type="entry name" value="Pili_assmbl_chaperone_bac"/>
</dbReference>
<evidence type="ECO:0000256" key="7">
    <source>
        <dbReference type="ARBA" id="ARBA00023319"/>
    </source>
</evidence>
<dbReference type="SUPFAM" id="SSF49354">
    <property type="entry name" value="PapD-like"/>
    <property type="match status" value="1"/>
</dbReference>
<evidence type="ECO:0000256" key="8">
    <source>
        <dbReference type="ARBA" id="ARBA00057511"/>
    </source>
</evidence>
<evidence type="ECO:0000256" key="4">
    <source>
        <dbReference type="ARBA" id="ARBA00022729"/>
    </source>
</evidence>
<dbReference type="InterPro" id="IPR013783">
    <property type="entry name" value="Ig-like_fold"/>
</dbReference>
<dbReference type="EMBL" id="UGHK01000002">
    <property type="protein sequence ID" value="STO71954.1"/>
    <property type="molecule type" value="Genomic_DNA"/>
</dbReference>
<evidence type="ECO:0000256" key="3">
    <source>
        <dbReference type="ARBA" id="ARBA00022558"/>
    </source>
</evidence>
<evidence type="ECO:0000256" key="6">
    <source>
        <dbReference type="ARBA" id="ARBA00023186"/>
    </source>
</evidence>
<dbReference type="PROSITE" id="PS00635">
    <property type="entry name" value="PILI_CHAPERONE"/>
    <property type="match status" value="1"/>
</dbReference>
<dbReference type="AlphaFoldDB" id="A0A377I9F4"/>
<evidence type="ECO:0000256" key="5">
    <source>
        <dbReference type="ARBA" id="ARBA00022764"/>
    </source>
</evidence>
<dbReference type="InterPro" id="IPR036316">
    <property type="entry name" value="Pili_assmbl_chap_C_dom_sf"/>
</dbReference>
<evidence type="ECO:0000259" key="12">
    <source>
        <dbReference type="Pfam" id="PF02753"/>
    </source>
</evidence>
<dbReference type="PANTHER" id="PTHR30251">
    <property type="entry name" value="PILUS ASSEMBLY CHAPERONE"/>
    <property type="match status" value="1"/>
</dbReference>
<comment type="similarity">
    <text evidence="2 10">Belongs to the periplasmic pilus chaperone family.</text>
</comment>
<dbReference type="PANTHER" id="PTHR30251:SF2">
    <property type="entry name" value="FIMBRIAL CHAPERONE YADV-RELATED"/>
    <property type="match status" value="1"/>
</dbReference>
<dbReference type="Gene3D" id="2.60.40.10">
    <property type="entry name" value="Immunoglobulins"/>
    <property type="match status" value="2"/>
</dbReference>